<reference evidence="1" key="2">
    <citation type="journal article" date="2015" name="Fish Shellfish Immunol.">
        <title>Early steps in the European eel (Anguilla anguilla)-Vibrio vulnificus interaction in the gills: Role of the RtxA13 toxin.</title>
        <authorList>
            <person name="Callol A."/>
            <person name="Pajuelo D."/>
            <person name="Ebbesson L."/>
            <person name="Teles M."/>
            <person name="MacKenzie S."/>
            <person name="Amaro C."/>
        </authorList>
    </citation>
    <scope>NUCLEOTIDE SEQUENCE</scope>
</reference>
<evidence type="ECO:0000313" key="1">
    <source>
        <dbReference type="EMBL" id="JAH60043.1"/>
    </source>
</evidence>
<dbReference type="EMBL" id="GBXM01048534">
    <property type="protein sequence ID" value="JAH60043.1"/>
    <property type="molecule type" value="Transcribed_RNA"/>
</dbReference>
<name>A0A0E9U4Z4_ANGAN</name>
<protein>
    <submittedName>
        <fullName evidence="1">Uncharacterized protein</fullName>
    </submittedName>
</protein>
<accession>A0A0E9U4Z4</accession>
<organism evidence="1">
    <name type="scientific">Anguilla anguilla</name>
    <name type="common">European freshwater eel</name>
    <name type="synonym">Muraena anguilla</name>
    <dbReference type="NCBI Taxonomy" id="7936"/>
    <lineage>
        <taxon>Eukaryota</taxon>
        <taxon>Metazoa</taxon>
        <taxon>Chordata</taxon>
        <taxon>Craniata</taxon>
        <taxon>Vertebrata</taxon>
        <taxon>Euteleostomi</taxon>
        <taxon>Actinopterygii</taxon>
        <taxon>Neopterygii</taxon>
        <taxon>Teleostei</taxon>
        <taxon>Anguilliformes</taxon>
        <taxon>Anguillidae</taxon>
        <taxon>Anguilla</taxon>
    </lineage>
</organism>
<reference evidence="1" key="1">
    <citation type="submission" date="2014-11" db="EMBL/GenBank/DDBJ databases">
        <authorList>
            <person name="Amaro Gonzalez C."/>
        </authorList>
    </citation>
    <scope>NUCLEOTIDE SEQUENCE</scope>
</reference>
<proteinExistence type="predicted"/>
<sequence length="13" mass="1434">MSMTGLVFCSTEK</sequence>